<accession>A0A8S4N244</accession>
<dbReference type="InterPro" id="IPR029058">
    <property type="entry name" value="AB_hydrolase_fold"/>
</dbReference>
<keyword evidence="15" id="KW-0458">Lysosome</keyword>
<dbReference type="Proteomes" id="UP000749559">
    <property type="component" value="Unassembled WGS sequence"/>
</dbReference>
<dbReference type="Pfam" id="PF02089">
    <property type="entry name" value="Palm_thioest"/>
    <property type="match status" value="1"/>
</dbReference>
<dbReference type="EC" id="3.1.2.22" evidence="6"/>
<reference evidence="22" key="1">
    <citation type="submission" date="2022-03" db="EMBL/GenBank/DDBJ databases">
        <authorList>
            <person name="Martin C."/>
        </authorList>
    </citation>
    <scope>NUCLEOTIDE SEQUENCE</scope>
</reference>
<evidence type="ECO:0000256" key="11">
    <source>
        <dbReference type="ARBA" id="ARBA00022824"/>
    </source>
</evidence>
<dbReference type="PRINTS" id="PR00414">
    <property type="entry name" value="PPTHIESTRASE"/>
</dbReference>
<evidence type="ECO:0000256" key="7">
    <source>
        <dbReference type="ARBA" id="ARBA00014212"/>
    </source>
</evidence>
<comment type="catalytic activity">
    <reaction evidence="19">
        <text>S-hexadecanoyl-N-acetylcysteine methyl ester + H2O = N-acetylcysteine methyl ester + hexadecanoate + H(+)</text>
        <dbReference type="Rhea" id="RHEA:84103"/>
        <dbReference type="ChEBI" id="CHEBI:7896"/>
        <dbReference type="ChEBI" id="CHEBI:15377"/>
        <dbReference type="ChEBI" id="CHEBI:15378"/>
        <dbReference type="ChEBI" id="CHEBI:233604"/>
        <dbReference type="ChEBI" id="CHEBI:233605"/>
    </reaction>
</comment>
<evidence type="ECO:0000313" key="23">
    <source>
        <dbReference type="Proteomes" id="UP000749559"/>
    </source>
</evidence>
<evidence type="ECO:0000256" key="5">
    <source>
        <dbReference type="ARBA" id="ARBA00010758"/>
    </source>
</evidence>
<dbReference type="GO" id="GO:0008474">
    <property type="term" value="F:palmitoyl-(protein) hydrolase activity"/>
    <property type="evidence" value="ECO:0007669"/>
    <property type="project" value="UniProtKB-EC"/>
</dbReference>
<comment type="similarity">
    <text evidence="5">Belongs to the palmitoyl-protein thioesterase family.</text>
</comment>
<gene>
    <name evidence="22" type="ORF">OFUS_LOCUS2300</name>
</gene>
<dbReference type="PANTHER" id="PTHR11247:SF8">
    <property type="entry name" value="PALMITOYL-PROTEIN THIOESTERASE 1"/>
    <property type="match status" value="1"/>
</dbReference>
<keyword evidence="9 21" id="KW-0732">Signal</keyword>
<evidence type="ECO:0000256" key="12">
    <source>
        <dbReference type="ARBA" id="ARBA00023034"/>
    </source>
</evidence>
<keyword evidence="12" id="KW-0333">Golgi apparatus</keyword>
<comment type="catalytic activity">
    <reaction evidence="17">
        <text>S-hexadecanoyl-L-cysteinyl-[protein] + H2O = L-cysteinyl-[protein] + hexadecanoate + H(+)</text>
        <dbReference type="Rhea" id="RHEA:19233"/>
        <dbReference type="Rhea" id="RHEA-COMP:10131"/>
        <dbReference type="Rhea" id="RHEA-COMP:11032"/>
        <dbReference type="ChEBI" id="CHEBI:7896"/>
        <dbReference type="ChEBI" id="CHEBI:15377"/>
        <dbReference type="ChEBI" id="CHEBI:15378"/>
        <dbReference type="ChEBI" id="CHEBI:29950"/>
        <dbReference type="ChEBI" id="CHEBI:74151"/>
        <dbReference type="EC" id="3.1.2.22"/>
    </reaction>
</comment>
<evidence type="ECO:0000256" key="18">
    <source>
        <dbReference type="ARBA" id="ARBA00047734"/>
    </source>
</evidence>
<organism evidence="22 23">
    <name type="scientific">Owenia fusiformis</name>
    <name type="common">Polychaete worm</name>
    <dbReference type="NCBI Taxonomy" id="6347"/>
    <lineage>
        <taxon>Eukaryota</taxon>
        <taxon>Metazoa</taxon>
        <taxon>Spiralia</taxon>
        <taxon>Lophotrochozoa</taxon>
        <taxon>Annelida</taxon>
        <taxon>Polychaeta</taxon>
        <taxon>Sedentaria</taxon>
        <taxon>Canalipalpata</taxon>
        <taxon>Sabellida</taxon>
        <taxon>Oweniida</taxon>
        <taxon>Oweniidae</taxon>
        <taxon>Owenia</taxon>
    </lineage>
</organism>
<comment type="subcellular location">
    <subcellularLocation>
        <location evidence="1">Endoplasmic reticulum</location>
    </subcellularLocation>
    <subcellularLocation>
        <location evidence="3">Golgi apparatus</location>
    </subcellularLocation>
    <subcellularLocation>
        <location evidence="2">Lysosome</location>
    </subcellularLocation>
    <subcellularLocation>
        <location evidence="4">Secreted</location>
    </subcellularLocation>
</comment>
<evidence type="ECO:0000256" key="21">
    <source>
        <dbReference type="SAM" id="SignalP"/>
    </source>
</evidence>
<feature type="non-terminal residue" evidence="22">
    <location>
        <position position="1"/>
    </location>
</feature>
<feature type="chain" id="PRO_5035782840" description="Palmitoyl-protein thioesterase 1" evidence="21">
    <location>
        <begin position="26"/>
        <end position="307"/>
    </location>
</feature>
<evidence type="ECO:0000256" key="1">
    <source>
        <dbReference type="ARBA" id="ARBA00004240"/>
    </source>
</evidence>
<feature type="signal peptide" evidence="21">
    <location>
        <begin position="1"/>
        <end position="25"/>
    </location>
</feature>
<proteinExistence type="inferred from homology"/>
<keyword evidence="13" id="KW-1015">Disulfide bond</keyword>
<dbReference type="InterPro" id="IPR002472">
    <property type="entry name" value="Palm_thioest"/>
</dbReference>
<evidence type="ECO:0000256" key="2">
    <source>
        <dbReference type="ARBA" id="ARBA00004371"/>
    </source>
</evidence>
<dbReference type="GO" id="GO:0005576">
    <property type="term" value="C:extracellular region"/>
    <property type="evidence" value="ECO:0007669"/>
    <property type="project" value="UniProtKB-SubCell"/>
</dbReference>
<dbReference type="GO" id="GO:0005764">
    <property type="term" value="C:lysosome"/>
    <property type="evidence" value="ECO:0007669"/>
    <property type="project" value="UniProtKB-SubCell"/>
</dbReference>
<evidence type="ECO:0000256" key="10">
    <source>
        <dbReference type="ARBA" id="ARBA00022801"/>
    </source>
</evidence>
<evidence type="ECO:0000256" key="19">
    <source>
        <dbReference type="ARBA" id="ARBA00093191"/>
    </source>
</evidence>
<evidence type="ECO:0000256" key="3">
    <source>
        <dbReference type="ARBA" id="ARBA00004555"/>
    </source>
</evidence>
<evidence type="ECO:0000256" key="13">
    <source>
        <dbReference type="ARBA" id="ARBA00023157"/>
    </source>
</evidence>
<evidence type="ECO:0000256" key="16">
    <source>
        <dbReference type="ARBA" id="ARBA00031934"/>
    </source>
</evidence>
<evidence type="ECO:0000256" key="4">
    <source>
        <dbReference type="ARBA" id="ARBA00004613"/>
    </source>
</evidence>
<dbReference type="GO" id="GO:0005794">
    <property type="term" value="C:Golgi apparatus"/>
    <property type="evidence" value="ECO:0007669"/>
    <property type="project" value="UniProtKB-SubCell"/>
</dbReference>
<dbReference type="FunFam" id="3.40.50.1820:FF:000098">
    <property type="entry name" value="palmitoyl-protein thioesterase 1"/>
    <property type="match status" value="1"/>
</dbReference>
<evidence type="ECO:0000313" key="22">
    <source>
        <dbReference type="EMBL" id="CAH1774935.1"/>
    </source>
</evidence>
<name>A0A8S4N244_OWEFU</name>
<sequence>YKMANKIEMFSLFCVIFTVVPVVFGTKGSNATLPVVIWHGMGDSCCNPQSMGMIKSWIEKQIPNIYVHSLMIGASESQDMENGFLMNVNDQVTMACDKIKKDPKLAAGYNSVGFSQGGQFLRAVAQRCPNPPMHNLVSMGGQHQGVYGLPKCPGNNSTLCDYVRKLLNYGAYVGFVQNRIVQAEYWHDPMNEDEYKAKSVFLADINQERVKNPVYKTNLMKLANLVLVQFTEDTVVEPKESEWFGFYKPGQAKEKYTLQESPLYKEDWLGLKAMNEAGKLHFLGTVGDHMQVNETWFIQNIIKTFFV</sequence>
<keyword evidence="14" id="KW-0325">Glycoprotein</keyword>
<dbReference type="OrthoDB" id="10263094at2759"/>
<keyword evidence="10" id="KW-0378">Hydrolase</keyword>
<keyword evidence="8" id="KW-0964">Secreted</keyword>
<evidence type="ECO:0000256" key="14">
    <source>
        <dbReference type="ARBA" id="ARBA00023180"/>
    </source>
</evidence>
<evidence type="ECO:0000256" key="17">
    <source>
        <dbReference type="ARBA" id="ARBA00047337"/>
    </source>
</evidence>
<comment type="caution">
    <text evidence="22">The sequence shown here is derived from an EMBL/GenBank/DDBJ whole genome shotgun (WGS) entry which is preliminary data.</text>
</comment>
<evidence type="ECO:0000256" key="6">
    <source>
        <dbReference type="ARBA" id="ARBA00012423"/>
    </source>
</evidence>
<evidence type="ECO:0000256" key="8">
    <source>
        <dbReference type="ARBA" id="ARBA00022525"/>
    </source>
</evidence>
<comment type="catalytic activity">
    <reaction evidence="20">
        <text>S-hexadecanoyl-N-acetylcysteamine + H2O = N-acetylcysteamine + hexadecanoate + H(+)</text>
        <dbReference type="Rhea" id="RHEA:84099"/>
        <dbReference type="ChEBI" id="CHEBI:7896"/>
        <dbReference type="ChEBI" id="CHEBI:15377"/>
        <dbReference type="ChEBI" id="CHEBI:15378"/>
        <dbReference type="ChEBI" id="CHEBI:74410"/>
        <dbReference type="ChEBI" id="CHEBI:233601"/>
    </reaction>
</comment>
<dbReference type="Gene3D" id="3.40.50.1820">
    <property type="entry name" value="alpha/beta hydrolase"/>
    <property type="match status" value="1"/>
</dbReference>
<dbReference type="PANTHER" id="PTHR11247">
    <property type="entry name" value="PALMITOYL-PROTEIN THIOESTERASE/DOLICHYLDIPHOSPHATASE 1"/>
    <property type="match status" value="1"/>
</dbReference>
<keyword evidence="11" id="KW-0256">Endoplasmic reticulum</keyword>
<dbReference type="GO" id="GO:0006898">
    <property type="term" value="P:receptor-mediated endocytosis"/>
    <property type="evidence" value="ECO:0007669"/>
    <property type="project" value="TreeGrafter"/>
</dbReference>
<dbReference type="AlphaFoldDB" id="A0A8S4N244"/>
<protein>
    <recommendedName>
        <fullName evidence="7">Palmitoyl-protein thioesterase 1</fullName>
        <ecNumber evidence="6">3.1.2.22</ecNumber>
    </recommendedName>
    <alternativeName>
        <fullName evidence="16">Palmitoyl-protein hydrolase 1</fullName>
    </alternativeName>
</protein>
<dbReference type="SUPFAM" id="SSF53474">
    <property type="entry name" value="alpha/beta-Hydrolases"/>
    <property type="match status" value="1"/>
</dbReference>
<evidence type="ECO:0000256" key="20">
    <source>
        <dbReference type="ARBA" id="ARBA00093223"/>
    </source>
</evidence>
<dbReference type="GO" id="GO:0005783">
    <property type="term" value="C:endoplasmic reticulum"/>
    <property type="evidence" value="ECO:0007669"/>
    <property type="project" value="UniProtKB-SubCell"/>
</dbReference>
<evidence type="ECO:0000256" key="15">
    <source>
        <dbReference type="ARBA" id="ARBA00023228"/>
    </source>
</evidence>
<keyword evidence="23" id="KW-1185">Reference proteome</keyword>
<evidence type="ECO:0000256" key="9">
    <source>
        <dbReference type="ARBA" id="ARBA00022729"/>
    </source>
</evidence>
<comment type="catalytic activity">
    <reaction evidence="18">
        <text>hexadecanoyl-CoA + H2O = hexadecanoate + CoA + H(+)</text>
        <dbReference type="Rhea" id="RHEA:16645"/>
        <dbReference type="ChEBI" id="CHEBI:7896"/>
        <dbReference type="ChEBI" id="CHEBI:15377"/>
        <dbReference type="ChEBI" id="CHEBI:15378"/>
        <dbReference type="ChEBI" id="CHEBI:57287"/>
        <dbReference type="ChEBI" id="CHEBI:57379"/>
        <dbReference type="EC" id="3.1.2.2"/>
    </reaction>
    <physiologicalReaction direction="left-to-right" evidence="18">
        <dbReference type="Rhea" id="RHEA:16646"/>
    </physiologicalReaction>
</comment>
<dbReference type="EMBL" id="CAIIXF020000001">
    <property type="protein sequence ID" value="CAH1774935.1"/>
    <property type="molecule type" value="Genomic_DNA"/>
</dbReference>